<feature type="transmembrane region" description="Helical" evidence="3">
    <location>
        <begin position="1118"/>
        <end position="1139"/>
    </location>
</feature>
<reference evidence="5 6" key="1">
    <citation type="submission" date="2019-03" db="EMBL/GenBank/DDBJ databases">
        <title>Genomic Encyclopedia of Type Strains, Phase IV (KMG-IV): sequencing the most valuable type-strain genomes for metagenomic binning, comparative biology and taxonomic classification.</title>
        <authorList>
            <person name="Goeker M."/>
        </authorList>
    </citation>
    <scope>NUCLEOTIDE SEQUENCE [LARGE SCALE GENOMIC DNA]</scope>
    <source>
        <strain evidence="5 6">DSM 45934</strain>
    </source>
</reference>
<accession>A0A4R2IPF3</accession>
<feature type="transmembrane region" description="Helical" evidence="3">
    <location>
        <begin position="941"/>
        <end position="960"/>
    </location>
</feature>
<dbReference type="PROSITE" id="PS51635">
    <property type="entry name" value="PNPLA"/>
    <property type="match status" value="1"/>
</dbReference>
<dbReference type="Proteomes" id="UP000295680">
    <property type="component" value="Unassembled WGS sequence"/>
</dbReference>
<protein>
    <submittedName>
        <fullName evidence="5">Patatin-related protein</fullName>
    </submittedName>
</protein>
<evidence type="ECO:0000256" key="1">
    <source>
        <dbReference type="ARBA" id="ARBA00023098"/>
    </source>
</evidence>
<name>A0A4R2IPF3_9PSEU</name>
<dbReference type="Pfam" id="PF11856">
    <property type="entry name" value="DUF3376"/>
    <property type="match status" value="1"/>
</dbReference>
<evidence type="ECO:0000256" key="3">
    <source>
        <dbReference type="SAM" id="Phobius"/>
    </source>
</evidence>
<keyword evidence="6" id="KW-1185">Reference proteome</keyword>
<feature type="active site" description="Proton acceptor" evidence="2">
    <location>
        <position position="250"/>
    </location>
</feature>
<comment type="caution">
    <text evidence="2">Lacks conserved residue(s) required for the propagation of feature annotation.</text>
</comment>
<dbReference type="SUPFAM" id="SSF52151">
    <property type="entry name" value="FabD/lysophospholipase-like"/>
    <property type="match status" value="1"/>
</dbReference>
<evidence type="ECO:0000256" key="2">
    <source>
        <dbReference type="PROSITE-ProRule" id="PRU01161"/>
    </source>
</evidence>
<dbReference type="GO" id="GO:0016787">
    <property type="term" value="F:hydrolase activity"/>
    <property type="evidence" value="ECO:0007669"/>
    <property type="project" value="UniProtKB-UniRule"/>
</dbReference>
<evidence type="ECO:0000259" key="4">
    <source>
        <dbReference type="PROSITE" id="PS51635"/>
    </source>
</evidence>
<feature type="short sequence motif" description="GXSXG" evidence="2">
    <location>
        <begin position="64"/>
        <end position="68"/>
    </location>
</feature>
<dbReference type="GO" id="GO:0016042">
    <property type="term" value="P:lipid catabolic process"/>
    <property type="evidence" value="ECO:0007669"/>
    <property type="project" value="UniProtKB-UniRule"/>
</dbReference>
<organism evidence="5 6">
    <name type="scientific">Actinocrispum wychmicini</name>
    <dbReference type="NCBI Taxonomy" id="1213861"/>
    <lineage>
        <taxon>Bacteria</taxon>
        <taxon>Bacillati</taxon>
        <taxon>Actinomycetota</taxon>
        <taxon>Actinomycetes</taxon>
        <taxon>Pseudonocardiales</taxon>
        <taxon>Pseudonocardiaceae</taxon>
        <taxon>Actinocrispum</taxon>
    </lineage>
</organism>
<comment type="caution">
    <text evidence="5">The sequence shown here is derived from an EMBL/GenBank/DDBJ whole genome shotgun (WGS) entry which is preliminary data.</text>
</comment>
<dbReference type="NCBIfam" id="TIGR03607">
    <property type="entry name" value="patatin-like protein"/>
    <property type="match status" value="1"/>
</dbReference>
<dbReference type="EMBL" id="SLWS01000019">
    <property type="protein sequence ID" value="TCO46472.1"/>
    <property type="molecule type" value="Genomic_DNA"/>
</dbReference>
<feature type="transmembrane region" description="Helical" evidence="3">
    <location>
        <begin position="1070"/>
        <end position="1089"/>
    </location>
</feature>
<feature type="transmembrane region" description="Helical" evidence="3">
    <location>
        <begin position="995"/>
        <end position="1019"/>
    </location>
</feature>
<gene>
    <name evidence="5" type="ORF">EV192_11951</name>
</gene>
<keyword evidence="3" id="KW-0472">Membrane</keyword>
<feature type="active site" description="Nucleophile" evidence="2">
    <location>
        <position position="66"/>
    </location>
</feature>
<feature type="domain" description="PNPLA" evidence="4">
    <location>
        <begin position="17"/>
        <end position="263"/>
    </location>
</feature>
<proteinExistence type="predicted"/>
<keyword evidence="3" id="KW-0812">Transmembrane</keyword>
<sequence length="1258" mass="135468">MVAVADDLTQEEVRFAVVLNGGVSLAVWMGGVVLELDRLTRRTGAYEHLLGLVGASARADVISGTSAGGINGAALALAQVNPRADLSNLRELWAEQGRMDLLLRTPFKGAPVSLLKGDEFFLPRLEDAMRRLTARYEPSEAADRPIDLRVTTTLLQGRTKTTTDALGQRLTQRIHQGIFQFTRQGRDDFRTEDGGLPPDLTRQLALAARSSASFPVAFEPSFVGVGEDSTIRHIASWWEDGVDHSQFAVDGGVLVNTPTKEALDAIDKMPAEGPTRRVMLLVFPHATASADPPAQTSAAQPSVLDTVRSIMRAQSSQSNRTFVDEIEKYNRGAAARRGGRNALLKSLRGGEPLPRRLYELVETLYPHYTDIRLRRAARKLAERQVVARAKLHQDDNGAAWSFERIRDAVELAHQDWLDKNGSLPYAPKDCPPNGVDQLAAPGSEGWPWDLSTGERLAASVLDMLKRVVWVMPNDAALHQVYEARRKVHSARARLRTLREAMHAEWEADMMVSPDTHCWSDRLARYDREMKGTEGNLVRGYILDIARAFDTGAAALSTADRSMLLRDPSLEAWQELASQADDDPDATLPQPFRSLSRLLALEVATTCLADDSESPEEQQVELAQISLQTENAFARYSVDPDDKAGGYSLSRFSGFLKRSWRANDWTWGRMDAASMLCRVLLDPARVRRSADLAGLLPAGTLTEEERAEAARTLASKVVGELVTKLFGDTPTDKDIVACRDNAIDELTFAYAAEPGSALPATCPYLAELVAWSLHIQVVLQELPEVRRAVLADGVDGASTRSNSARFVKQYASLVDQIEHLPAGQELSAHTVDIGLKALQAFDRAGIGREPLGEEAASDQMIRTAASAAATAITVVDSDKLGVKAARPVTRSLRGLVLLPYWTILGLTRGGQLARFLGQFGLAAGGLLLVLAVLGALPDWAETPGAAVGAGAVLAAFGYSALRTGSMLHGLVLLSPGVTMVTYGATEATKATGRGMAGLVGIVLFVAALLLIGSLPGATLTPMGGLAKLKRNFVPWVKAKHWLGPLAGLAIIAACVGIVLSGVLAFLNHNQALVVGVAAGIVVASGVFSYFSGRTLRTWQQEPGKDTWTDPPTQDPAASAATWAVVYGGCYVAAAIGLSFVAPETPFSGAWWSVAPWWAKAAMATAIAFAAVLLLVVPWYVPWRARAEVRHKLINEAGPAVYKKDDRASLATVEAKLCQRLTTQGMVNRHLARCPASGGAFALTPAGRRVAKAIRAKTSA</sequence>
<dbReference type="Pfam" id="PF01734">
    <property type="entry name" value="Patatin"/>
    <property type="match status" value="1"/>
</dbReference>
<keyword evidence="2" id="KW-0442">Lipid degradation</keyword>
<dbReference type="Gene3D" id="3.40.1090.10">
    <property type="entry name" value="Cytosolic phospholipase A2 catalytic domain"/>
    <property type="match status" value="1"/>
</dbReference>
<feature type="short sequence motif" description="DGA/G" evidence="2">
    <location>
        <begin position="250"/>
        <end position="252"/>
    </location>
</feature>
<keyword evidence="1 2" id="KW-0443">Lipid metabolism</keyword>
<feature type="transmembrane region" description="Helical" evidence="3">
    <location>
        <begin position="1040"/>
        <end position="1064"/>
    </location>
</feature>
<keyword evidence="3" id="KW-1133">Transmembrane helix</keyword>
<dbReference type="InterPro" id="IPR016035">
    <property type="entry name" value="Acyl_Trfase/lysoPLipase"/>
</dbReference>
<dbReference type="InterPro" id="IPR024282">
    <property type="entry name" value="DUF3376"/>
</dbReference>
<keyword evidence="2" id="KW-0378">Hydrolase</keyword>
<evidence type="ECO:0000313" key="5">
    <source>
        <dbReference type="EMBL" id="TCO46472.1"/>
    </source>
</evidence>
<feature type="transmembrane region" description="Helical" evidence="3">
    <location>
        <begin position="1159"/>
        <end position="1179"/>
    </location>
</feature>
<feature type="transmembrane region" description="Helical" evidence="3">
    <location>
        <begin position="15"/>
        <end position="34"/>
    </location>
</feature>
<evidence type="ECO:0000313" key="6">
    <source>
        <dbReference type="Proteomes" id="UP000295680"/>
    </source>
</evidence>
<dbReference type="InterPro" id="IPR019894">
    <property type="entry name" value="Patatin-related_protein"/>
</dbReference>
<dbReference type="InterPro" id="IPR002641">
    <property type="entry name" value="PNPLA_dom"/>
</dbReference>
<dbReference type="AlphaFoldDB" id="A0A4R2IPF3"/>
<feature type="transmembrane region" description="Helical" evidence="3">
    <location>
        <begin position="914"/>
        <end position="935"/>
    </location>
</feature>